<organism evidence="2 3">
    <name type="scientific">Ajellomyces capsulatus (strain H88)</name>
    <name type="common">Darling's disease fungus</name>
    <name type="synonym">Histoplasma capsulatum</name>
    <dbReference type="NCBI Taxonomy" id="544711"/>
    <lineage>
        <taxon>Eukaryota</taxon>
        <taxon>Fungi</taxon>
        <taxon>Dikarya</taxon>
        <taxon>Ascomycota</taxon>
        <taxon>Pezizomycotina</taxon>
        <taxon>Eurotiomycetes</taxon>
        <taxon>Eurotiomycetidae</taxon>
        <taxon>Onygenales</taxon>
        <taxon>Ajellomycetaceae</taxon>
        <taxon>Histoplasma</taxon>
    </lineage>
</organism>
<name>A0A8A1LT95_AJEC8</name>
<evidence type="ECO:0000313" key="3">
    <source>
        <dbReference type="Proteomes" id="UP000663419"/>
    </source>
</evidence>
<feature type="signal peptide" evidence="1">
    <location>
        <begin position="1"/>
        <end position="23"/>
    </location>
</feature>
<sequence length="74" mass="8488">MSIFFNLLFIYFFLKFFSPPSFPPLLFSCPSGHHGWPVSSNGKVKKISSQIFPRTASSSGWNMNCIFWFDIKAC</sequence>
<evidence type="ECO:0000256" key="1">
    <source>
        <dbReference type="SAM" id="SignalP"/>
    </source>
</evidence>
<keyword evidence="1" id="KW-0732">Signal</keyword>
<proteinExistence type="predicted"/>
<dbReference type="EMBL" id="CP069106">
    <property type="protein sequence ID" value="QSS56520.1"/>
    <property type="molecule type" value="Genomic_DNA"/>
</dbReference>
<protein>
    <recommendedName>
        <fullName evidence="4">Secreted protein</fullName>
    </recommendedName>
</protein>
<evidence type="ECO:0000313" key="2">
    <source>
        <dbReference type="EMBL" id="QSS56520.1"/>
    </source>
</evidence>
<gene>
    <name evidence="2" type="ORF">I7I53_04759</name>
</gene>
<dbReference type="VEuPathDB" id="FungiDB:I7I53_04759"/>
<dbReference type="AlphaFoldDB" id="A0A8A1LT95"/>
<evidence type="ECO:0008006" key="4">
    <source>
        <dbReference type="Google" id="ProtNLM"/>
    </source>
</evidence>
<accession>A0A8A1LT95</accession>
<feature type="chain" id="PRO_5034159292" description="Secreted protein" evidence="1">
    <location>
        <begin position="24"/>
        <end position="74"/>
    </location>
</feature>
<reference evidence="2" key="1">
    <citation type="submission" date="2021-01" db="EMBL/GenBank/DDBJ databases">
        <title>Chromosome-level genome assembly of a human fungal pathogen reveals clustering of transcriptionally co-regulated genes.</title>
        <authorList>
            <person name="Voorhies M."/>
            <person name="Cohen S."/>
            <person name="Shea T.P."/>
            <person name="Petrus S."/>
            <person name="Munoz J.F."/>
            <person name="Poplawski S."/>
            <person name="Goldman W.E."/>
            <person name="Michael T."/>
            <person name="Cuomo C.A."/>
            <person name="Sil A."/>
            <person name="Beyhan S."/>
        </authorList>
    </citation>
    <scope>NUCLEOTIDE SEQUENCE</scope>
    <source>
        <strain evidence="2">H88</strain>
    </source>
</reference>
<dbReference type="Proteomes" id="UP000663419">
    <property type="component" value="Chromosome 5"/>
</dbReference>